<feature type="compositionally biased region" description="Basic and acidic residues" evidence="1">
    <location>
        <begin position="17"/>
        <end position="26"/>
    </location>
</feature>
<dbReference type="PANTHER" id="PTHR38116:SF5">
    <property type="entry name" value="BZIP DOMAIN-CONTAINING PROTEIN"/>
    <property type="match status" value="1"/>
</dbReference>
<accession>A0A8H4UHF8</accession>
<organism evidence="3 4">
    <name type="scientific">Fusarium zealandicum</name>
    <dbReference type="NCBI Taxonomy" id="1053134"/>
    <lineage>
        <taxon>Eukaryota</taxon>
        <taxon>Fungi</taxon>
        <taxon>Dikarya</taxon>
        <taxon>Ascomycota</taxon>
        <taxon>Pezizomycotina</taxon>
        <taxon>Sordariomycetes</taxon>
        <taxon>Hypocreomycetidae</taxon>
        <taxon>Hypocreales</taxon>
        <taxon>Nectriaceae</taxon>
        <taxon>Fusarium</taxon>
        <taxon>Fusarium staphyleae species complex</taxon>
    </lineage>
</organism>
<reference evidence="3" key="2">
    <citation type="submission" date="2020-05" db="EMBL/GenBank/DDBJ databases">
        <authorList>
            <person name="Kim H.-S."/>
            <person name="Proctor R.H."/>
            <person name="Brown D.W."/>
        </authorList>
    </citation>
    <scope>NUCLEOTIDE SEQUENCE</scope>
    <source>
        <strain evidence="3">NRRL 22465</strain>
    </source>
</reference>
<dbReference type="InterPro" id="IPR021833">
    <property type="entry name" value="DUF3425"/>
</dbReference>
<dbReference type="OrthoDB" id="2245989at2759"/>
<dbReference type="Proteomes" id="UP000635477">
    <property type="component" value="Unassembled WGS sequence"/>
</dbReference>
<dbReference type="Pfam" id="PF11905">
    <property type="entry name" value="DUF3425"/>
    <property type="match status" value="1"/>
</dbReference>
<evidence type="ECO:0000313" key="3">
    <source>
        <dbReference type="EMBL" id="KAF4976349.1"/>
    </source>
</evidence>
<gene>
    <name evidence="3" type="ORF">FZEAL_6969</name>
</gene>
<reference evidence="3" key="1">
    <citation type="journal article" date="2020" name="BMC Genomics">
        <title>Correction to: Identification and distribution of gene clusters required for synthesis of sphingolipid metabolism inhibitors in diverse species of the filamentous fungus Fusarium.</title>
        <authorList>
            <person name="Kim H.S."/>
            <person name="Lohmar J.M."/>
            <person name="Busman M."/>
            <person name="Brown D.W."/>
            <person name="Naumann T.A."/>
            <person name="Divon H.H."/>
            <person name="Lysoe E."/>
            <person name="Uhlig S."/>
            <person name="Proctor R.H."/>
        </authorList>
    </citation>
    <scope>NUCLEOTIDE SEQUENCE</scope>
    <source>
        <strain evidence="3">NRRL 22465</strain>
    </source>
</reference>
<dbReference type="CDD" id="cd14688">
    <property type="entry name" value="bZIP_YAP"/>
    <property type="match status" value="1"/>
</dbReference>
<evidence type="ECO:0000256" key="1">
    <source>
        <dbReference type="SAM" id="MobiDB-lite"/>
    </source>
</evidence>
<feature type="region of interest" description="Disordered" evidence="1">
    <location>
        <begin position="1"/>
        <end position="35"/>
    </location>
</feature>
<evidence type="ECO:0000313" key="4">
    <source>
        <dbReference type="Proteomes" id="UP000635477"/>
    </source>
</evidence>
<dbReference type="PROSITE" id="PS00036">
    <property type="entry name" value="BZIP_BASIC"/>
    <property type="match status" value="1"/>
</dbReference>
<evidence type="ECO:0000259" key="2">
    <source>
        <dbReference type="PROSITE" id="PS00036"/>
    </source>
</evidence>
<sequence>MDRGASKVAKGKAPAKRNTEARREQNRLASRNYREKRKQKLALLNQILEPSDVAEIANVTENADIDSLQNQVGSSDGVSLGSQALPISGVPPVDPLLPVDSTINQDVANVGSAQPFSFDSTLGHLSHQYIPPSNAPPSQPSYPDSLSLPFALLDDPFVPADMNLWTAEAVGPSQNLLQHTDDISMNDYVNPGFVQEILDDSPESTGLGGQSGPHTPLDDTTFHKVLDGVGALSMSQKRSLLRRLQEETQDTTPSRPRQPTRAQIEAIKFSKAIHHAANANPSPLPTQYITEASIFGAMFANCYVLGMGGVEEILVEEGCSVFSVTPDEGHAQSQLSLVRPRFGNVKADLRPTDLQLTFGHHPYIDVIPFKSFRENIIKALLHDPPLIDEGILCHDLLAGGFICWGSGRNPLGMSAAVPWDARSWEPSVWFMLKYRQLAGGWDDELWKSARWWHGVRGERIQMAPTMGSVNGAFGNAARR</sequence>
<feature type="domain" description="BZIP" evidence="2">
    <location>
        <begin position="22"/>
        <end position="36"/>
    </location>
</feature>
<proteinExistence type="predicted"/>
<dbReference type="GO" id="GO:0003700">
    <property type="term" value="F:DNA-binding transcription factor activity"/>
    <property type="evidence" value="ECO:0007669"/>
    <property type="project" value="InterPro"/>
</dbReference>
<comment type="caution">
    <text evidence="3">The sequence shown here is derived from an EMBL/GenBank/DDBJ whole genome shotgun (WGS) entry which is preliminary data.</text>
</comment>
<name>A0A8H4UHF8_9HYPO</name>
<dbReference type="PANTHER" id="PTHR38116">
    <property type="entry name" value="CHROMOSOME 7, WHOLE GENOME SHOTGUN SEQUENCE"/>
    <property type="match status" value="1"/>
</dbReference>
<dbReference type="InterPro" id="IPR004827">
    <property type="entry name" value="bZIP"/>
</dbReference>
<dbReference type="AlphaFoldDB" id="A0A8H4UHF8"/>
<keyword evidence="4" id="KW-1185">Reference proteome</keyword>
<protein>
    <recommendedName>
        <fullName evidence="2">BZIP domain-containing protein</fullName>
    </recommendedName>
</protein>
<dbReference type="EMBL" id="JABEYC010000547">
    <property type="protein sequence ID" value="KAF4976349.1"/>
    <property type="molecule type" value="Genomic_DNA"/>
</dbReference>